<evidence type="ECO:0000256" key="3">
    <source>
        <dbReference type="PIRSR" id="PIRSR017388-2"/>
    </source>
</evidence>
<organism evidence="6 7">
    <name type="scientific">Chelatococcus reniformis</name>
    <dbReference type="NCBI Taxonomy" id="1494448"/>
    <lineage>
        <taxon>Bacteria</taxon>
        <taxon>Pseudomonadati</taxon>
        <taxon>Pseudomonadota</taxon>
        <taxon>Alphaproteobacteria</taxon>
        <taxon>Hyphomicrobiales</taxon>
        <taxon>Chelatococcaceae</taxon>
        <taxon>Chelatococcus</taxon>
    </lineage>
</organism>
<dbReference type="InterPro" id="IPR050266">
    <property type="entry name" value="AB_hydrolase_sf"/>
</dbReference>
<protein>
    <submittedName>
        <fullName evidence="6">Esterase</fullName>
    </submittedName>
</protein>
<dbReference type="InterPro" id="IPR029058">
    <property type="entry name" value="AB_hydrolase_fold"/>
</dbReference>
<dbReference type="InterPro" id="IPR012354">
    <property type="entry name" value="Esterase_lipase"/>
</dbReference>
<evidence type="ECO:0000256" key="4">
    <source>
        <dbReference type="PIRSR" id="PIRSR017388-3"/>
    </source>
</evidence>
<evidence type="ECO:0000256" key="1">
    <source>
        <dbReference type="ARBA" id="ARBA00022801"/>
    </source>
</evidence>
<dbReference type="RefSeq" id="WP_188607347.1">
    <property type="nucleotide sequence ID" value="NZ_BMGG01000001.1"/>
</dbReference>
<keyword evidence="1" id="KW-0378">Hydrolase</keyword>
<sequence>MVAVLKGAEPFSLQGSDVGVLVLHGFTGSTQSIRYLGEELHSRFGFTVSAPRLPGHGTSPDDMETTGYLDWMGEAERALNELAQGKRKVFVTGLSMGGTLSLNLAARHPGLVDAIAPIAAPAGHLTEAFAEALALNPPPKRIPGIGSDIKAPGVKELAYDETPMACLREVSVLISLTADLLPRIACPTLVVHAREDHLVPPTNPTAIVNAIRADDIRLLWLNNSYHVATLDNDKDLIVERVGGFFTEMARV</sequence>
<evidence type="ECO:0000313" key="6">
    <source>
        <dbReference type="EMBL" id="GGC47206.1"/>
    </source>
</evidence>
<comment type="caution">
    <text evidence="6">The sequence shown here is derived from an EMBL/GenBank/DDBJ whole genome shotgun (WGS) entry which is preliminary data.</text>
</comment>
<dbReference type="InterPro" id="IPR000073">
    <property type="entry name" value="AB_hydrolase_1"/>
</dbReference>
<dbReference type="Pfam" id="PF12697">
    <property type="entry name" value="Abhydrolase_6"/>
    <property type="match status" value="1"/>
</dbReference>
<keyword evidence="7" id="KW-1185">Reference proteome</keyword>
<evidence type="ECO:0000259" key="5">
    <source>
        <dbReference type="Pfam" id="PF12697"/>
    </source>
</evidence>
<reference evidence="6" key="1">
    <citation type="journal article" date="2014" name="Int. J. Syst. Evol. Microbiol.">
        <title>Complete genome sequence of Corynebacterium casei LMG S-19264T (=DSM 44701T), isolated from a smear-ripened cheese.</title>
        <authorList>
            <consortium name="US DOE Joint Genome Institute (JGI-PGF)"/>
            <person name="Walter F."/>
            <person name="Albersmeier A."/>
            <person name="Kalinowski J."/>
            <person name="Ruckert C."/>
        </authorList>
    </citation>
    <scope>NUCLEOTIDE SEQUENCE</scope>
    <source>
        <strain evidence="6">CGMCC 1.12919</strain>
    </source>
</reference>
<dbReference type="PANTHER" id="PTHR43798:SF31">
    <property type="entry name" value="AB HYDROLASE SUPERFAMILY PROTEIN YCLE"/>
    <property type="match status" value="1"/>
</dbReference>
<reference evidence="6" key="2">
    <citation type="submission" date="2020-09" db="EMBL/GenBank/DDBJ databases">
        <authorList>
            <person name="Sun Q."/>
            <person name="Zhou Y."/>
        </authorList>
    </citation>
    <scope>NUCLEOTIDE SEQUENCE</scope>
    <source>
        <strain evidence="6">CGMCC 1.12919</strain>
    </source>
</reference>
<dbReference type="SUPFAM" id="SSF53474">
    <property type="entry name" value="alpha/beta-Hydrolases"/>
    <property type="match status" value="1"/>
</dbReference>
<dbReference type="EMBL" id="BMGG01000001">
    <property type="protein sequence ID" value="GGC47206.1"/>
    <property type="molecule type" value="Genomic_DNA"/>
</dbReference>
<evidence type="ECO:0000313" key="7">
    <source>
        <dbReference type="Proteomes" id="UP000637002"/>
    </source>
</evidence>
<feature type="active site" description="Nucleophile" evidence="2">
    <location>
        <position position="95"/>
    </location>
</feature>
<name>A0A916TXM0_9HYPH</name>
<feature type="binding site" evidence="3">
    <location>
        <position position="26"/>
    </location>
    <ligand>
        <name>substrate</name>
    </ligand>
</feature>
<dbReference type="GO" id="GO:0052689">
    <property type="term" value="F:carboxylic ester hydrolase activity"/>
    <property type="evidence" value="ECO:0007669"/>
    <property type="project" value="InterPro"/>
</dbReference>
<dbReference type="PANTHER" id="PTHR43798">
    <property type="entry name" value="MONOACYLGLYCEROL LIPASE"/>
    <property type="match status" value="1"/>
</dbReference>
<feature type="binding site" evidence="3">
    <location>
        <position position="96"/>
    </location>
    <ligand>
        <name>substrate</name>
    </ligand>
</feature>
<dbReference type="GO" id="GO:0016020">
    <property type="term" value="C:membrane"/>
    <property type="evidence" value="ECO:0007669"/>
    <property type="project" value="TreeGrafter"/>
</dbReference>
<accession>A0A916TXM0</accession>
<dbReference type="Proteomes" id="UP000637002">
    <property type="component" value="Unassembled WGS sequence"/>
</dbReference>
<proteinExistence type="predicted"/>
<dbReference type="Gene3D" id="3.40.50.1820">
    <property type="entry name" value="alpha/beta hydrolase"/>
    <property type="match status" value="1"/>
</dbReference>
<dbReference type="AlphaFoldDB" id="A0A916TXM0"/>
<feature type="site" description="Important for substrate specificity" evidence="4">
    <location>
        <position position="145"/>
    </location>
</feature>
<dbReference type="PIRSF" id="PIRSF017388">
    <property type="entry name" value="Esterase_lipase"/>
    <property type="match status" value="1"/>
</dbReference>
<feature type="active site" description="Charge relay system" evidence="2">
    <location>
        <position position="196"/>
    </location>
</feature>
<gene>
    <name evidence="6" type="ORF">GCM10010994_02960</name>
</gene>
<evidence type="ECO:0000256" key="2">
    <source>
        <dbReference type="PIRSR" id="PIRSR017388-1"/>
    </source>
</evidence>
<feature type="domain" description="AB hydrolase-1" evidence="5">
    <location>
        <begin position="20"/>
        <end position="235"/>
    </location>
</feature>
<feature type="active site" description="Charge relay system" evidence="2">
    <location>
        <position position="226"/>
    </location>
</feature>